<reference evidence="2" key="1">
    <citation type="submission" date="2020-10" db="EMBL/GenBank/DDBJ databases">
        <authorList>
            <person name="Gilroy R."/>
        </authorList>
    </citation>
    <scope>NUCLEOTIDE SEQUENCE</scope>
    <source>
        <strain evidence="2">7463</strain>
    </source>
</reference>
<organism evidence="2 3">
    <name type="scientific">Candidatus Aphodousia faecigallinarum</name>
    <dbReference type="NCBI Taxonomy" id="2840677"/>
    <lineage>
        <taxon>Bacteria</taxon>
        <taxon>Pseudomonadati</taxon>
        <taxon>Pseudomonadota</taxon>
        <taxon>Betaproteobacteria</taxon>
        <taxon>Burkholderiales</taxon>
        <taxon>Sutterellaceae</taxon>
        <taxon>Sutterellaceae incertae sedis</taxon>
        <taxon>Candidatus Aphodousia</taxon>
    </lineage>
</organism>
<evidence type="ECO:0000256" key="1">
    <source>
        <dbReference type="ARBA" id="ARBA00009004"/>
    </source>
</evidence>
<name>A0A9D1IJR5_9BURK</name>
<dbReference type="Proteomes" id="UP000824083">
    <property type="component" value="Unassembled WGS sequence"/>
</dbReference>
<dbReference type="InterPro" id="IPR036249">
    <property type="entry name" value="Thioredoxin-like_sf"/>
</dbReference>
<accession>A0A9D1IJR5</accession>
<dbReference type="EMBL" id="DVMY01000043">
    <property type="protein sequence ID" value="HIU37094.1"/>
    <property type="molecule type" value="Genomic_DNA"/>
</dbReference>
<dbReference type="AlphaFoldDB" id="A0A9D1IJR5"/>
<dbReference type="InterPro" id="IPR010893">
    <property type="entry name" value="NiFe-hyd_mat_HyaE"/>
</dbReference>
<dbReference type="Pfam" id="PF07449">
    <property type="entry name" value="HyaE"/>
    <property type="match status" value="1"/>
</dbReference>
<dbReference type="SUPFAM" id="SSF52833">
    <property type="entry name" value="Thioredoxin-like"/>
    <property type="match status" value="1"/>
</dbReference>
<gene>
    <name evidence="2" type="ORF">IAC56_02310</name>
</gene>
<evidence type="ECO:0000313" key="3">
    <source>
        <dbReference type="Proteomes" id="UP000824083"/>
    </source>
</evidence>
<sequence>MPKAFNAVTAQINQLDMASHPVFKRLFGEAGFQWLTSQELENFISQDGLKMLVFADDPNERKTTLDIAVIAPELKKAFNGALTVTAWADFKESRSMAARWGLRSMPVVAIFRNKDLLGAVQGLKPWDEYCSLLSEIVIRNKPVVRTIAIMPVEKQDSCDC</sequence>
<comment type="similarity">
    <text evidence="1">Belongs to the HupG/HyaE family.</text>
</comment>
<comment type="caution">
    <text evidence="2">The sequence shown here is derived from an EMBL/GenBank/DDBJ whole genome shotgun (WGS) entry which is preliminary data.</text>
</comment>
<proteinExistence type="inferred from homology"/>
<protein>
    <submittedName>
        <fullName evidence="2">Hydrogenase expression protein HyaE</fullName>
    </submittedName>
</protein>
<evidence type="ECO:0000313" key="2">
    <source>
        <dbReference type="EMBL" id="HIU37094.1"/>
    </source>
</evidence>
<reference evidence="2" key="2">
    <citation type="journal article" date="2021" name="PeerJ">
        <title>Extensive microbial diversity within the chicken gut microbiome revealed by metagenomics and culture.</title>
        <authorList>
            <person name="Gilroy R."/>
            <person name="Ravi A."/>
            <person name="Getino M."/>
            <person name="Pursley I."/>
            <person name="Horton D.L."/>
            <person name="Alikhan N.F."/>
            <person name="Baker D."/>
            <person name="Gharbi K."/>
            <person name="Hall N."/>
            <person name="Watson M."/>
            <person name="Adriaenssens E.M."/>
            <person name="Foster-Nyarko E."/>
            <person name="Jarju S."/>
            <person name="Secka A."/>
            <person name="Antonio M."/>
            <person name="Oren A."/>
            <person name="Chaudhuri R.R."/>
            <person name="La Ragione R."/>
            <person name="Hildebrand F."/>
            <person name="Pallen M.J."/>
        </authorList>
    </citation>
    <scope>NUCLEOTIDE SEQUENCE</scope>
    <source>
        <strain evidence="2">7463</strain>
    </source>
</reference>
<dbReference type="Gene3D" id="3.40.30.10">
    <property type="entry name" value="Glutaredoxin"/>
    <property type="match status" value="1"/>
</dbReference>